<dbReference type="OrthoDB" id="419711at2759"/>
<keyword evidence="1" id="KW-0472">Membrane</keyword>
<dbReference type="PANTHER" id="PTHR12242">
    <property type="entry name" value="OS02G0130600 PROTEIN-RELATED"/>
    <property type="match status" value="1"/>
</dbReference>
<dbReference type="AlphaFoldDB" id="A0A0L0S6M2"/>
<reference evidence="2 3" key="1">
    <citation type="submission" date="2009-11" db="EMBL/GenBank/DDBJ databases">
        <title>Annotation of Allomyces macrogynus ATCC 38327.</title>
        <authorList>
            <consortium name="The Broad Institute Genome Sequencing Platform"/>
            <person name="Russ C."/>
            <person name="Cuomo C."/>
            <person name="Burger G."/>
            <person name="Gray M.W."/>
            <person name="Holland P.W.H."/>
            <person name="King N."/>
            <person name="Lang F.B.F."/>
            <person name="Roger A.J."/>
            <person name="Ruiz-Trillo I."/>
            <person name="Young S.K."/>
            <person name="Zeng Q."/>
            <person name="Gargeya S."/>
            <person name="Fitzgerald M."/>
            <person name="Haas B."/>
            <person name="Abouelleil A."/>
            <person name="Alvarado L."/>
            <person name="Arachchi H.M."/>
            <person name="Berlin A."/>
            <person name="Chapman S.B."/>
            <person name="Gearin G."/>
            <person name="Goldberg J."/>
            <person name="Griggs A."/>
            <person name="Gujja S."/>
            <person name="Hansen M."/>
            <person name="Heiman D."/>
            <person name="Howarth C."/>
            <person name="Larimer J."/>
            <person name="Lui A."/>
            <person name="MacDonald P.J.P."/>
            <person name="McCowen C."/>
            <person name="Montmayeur A."/>
            <person name="Murphy C."/>
            <person name="Neiman D."/>
            <person name="Pearson M."/>
            <person name="Priest M."/>
            <person name="Roberts A."/>
            <person name="Saif S."/>
            <person name="Shea T."/>
            <person name="Sisk P."/>
            <person name="Stolte C."/>
            <person name="Sykes S."/>
            <person name="Wortman J."/>
            <person name="Nusbaum C."/>
            <person name="Birren B."/>
        </authorList>
    </citation>
    <scope>NUCLEOTIDE SEQUENCE [LARGE SCALE GENOMIC DNA]</scope>
    <source>
        <strain evidence="2 3">ATCC 38327</strain>
    </source>
</reference>
<gene>
    <name evidence="2" type="ORF">AMAG_04816</name>
</gene>
<name>A0A0L0S6M2_ALLM3</name>
<reference evidence="3" key="2">
    <citation type="submission" date="2009-11" db="EMBL/GenBank/DDBJ databases">
        <title>The Genome Sequence of Allomyces macrogynus strain ATCC 38327.</title>
        <authorList>
            <consortium name="The Broad Institute Genome Sequencing Platform"/>
            <person name="Russ C."/>
            <person name="Cuomo C."/>
            <person name="Shea T."/>
            <person name="Young S.K."/>
            <person name="Zeng Q."/>
            <person name="Koehrsen M."/>
            <person name="Haas B."/>
            <person name="Borodovsky M."/>
            <person name="Guigo R."/>
            <person name="Alvarado L."/>
            <person name="Berlin A."/>
            <person name="Borenstein D."/>
            <person name="Chen Z."/>
            <person name="Engels R."/>
            <person name="Freedman E."/>
            <person name="Gellesch M."/>
            <person name="Goldberg J."/>
            <person name="Griggs A."/>
            <person name="Gujja S."/>
            <person name="Heiman D."/>
            <person name="Hepburn T."/>
            <person name="Howarth C."/>
            <person name="Jen D."/>
            <person name="Larson L."/>
            <person name="Lewis B."/>
            <person name="Mehta T."/>
            <person name="Park D."/>
            <person name="Pearson M."/>
            <person name="Roberts A."/>
            <person name="Saif S."/>
            <person name="Shenoy N."/>
            <person name="Sisk P."/>
            <person name="Stolte C."/>
            <person name="Sykes S."/>
            <person name="Walk T."/>
            <person name="White J."/>
            <person name="Yandava C."/>
            <person name="Burger G."/>
            <person name="Gray M.W."/>
            <person name="Holland P.W.H."/>
            <person name="King N."/>
            <person name="Lang F.B.F."/>
            <person name="Roger A.J."/>
            <person name="Ruiz-Trillo I."/>
            <person name="Lander E."/>
            <person name="Nusbaum C."/>
        </authorList>
    </citation>
    <scope>NUCLEOTIDE SEQUENCE [LARGE SCALE GENOMIC DNA]</scope>
    <source>
        <strain evidence="3">ATCC 38327</strain>
    </source>
</reference>
<keyword evidence="1" id="KW-0812">Transmembrane</keyword>
<dbReference type="OMA" id="WANRFIT"/>
<keyword evidence="3" id="KW-1185">Reference proteome</keyword>
<dbReference type="Proteomes" id="UP000054350">
    <property type="component" value="Unassembled WGS sequence"/>
</dbReference>
<dbReference type="STRING" id="578462.A0A0L0S6M2"/>
<feature type="transmembrane region" description="Helical" evidence="1">
    <location>
        <begin position="155"/>
        <end position="175"/>
    </location>
</feature>
<keyword evidence="1" id="KW-1133">Transmembrane helix</keyword>
<proteinExistence type="predicted"/>
<protein>
    <submittedName>
        <fullName evidence="2">Uncharacterized protein</fullName>
    </submittedName>
</protein>
<dbReference type="EMBL" id="GG745332">
    <property type="protein sequence ID" value="KNE57984.1"/>
    <property type="molecule type" value="Genomic_DNA"/>
</dbReference>
<evidence type="ECO:0000256" key="1">
    <source>
        <dbReference type="SAM" id="Phobius"/>
    </source>
</evidence>
<feature type="transmembrane region" description="Helical" evidence="1">
    <location>
        <begin position="182"/>
        <end position="211"/>
    </location>
</feature>
<sequence>MSASAAPSPTVAARPTFFQRLRAGIEHPKDAVTSTFLSPKGLLIWRSIVLVYGLVIVGLSIAGWAETHYSSAVYAAGYLFYYTHFNWYSLLAYYAMTVYFGYKYQKFGTALAVSPVTANIHTLLHNLNSANHPLVVTVYWIFLSKGFVNGTTMSRITSMSMHGITLFLVLSELVLGRMTMNWIALVPVLVVILLYAAWAIIYHLIGGYWVYSFLDWTKPAAAFMYPGVLLATLLFAAIMIAVHKLRDRVFGIERGPAVATARDVEMKPTSMA</sequence>
<evidence type="ECO:0000313" key="3">
    <source>
        <dbReference type="Proteomes" id="UP000054350"/>
    </source>
</evidence>
<feature type="transmembrane region" description="Helical" evidence="1">
    <location>
        <begin position="85"/>
        <end position="102"/>
    </location>
</feature>
<feature type="transmembrane region" description="Helical" evidence="1">
    <location>
        <begin position="223"/>
        <end position="242"/>
    </location>
</feature>
<organism evidence="2 3">
    <name type="scientific">Allomyces macrogynus (strain ATCC 38327)</name>
    <name type="common">Allomyces javanicus var. macrogynus</name>
    <dbReference type="NCBI Taxonomy" id="578462"/>
    <lineage>
        <taxon>Eukaryota</taxon>
        <taxon>Fungi</taxon>
        <taxon>Fungi incertae sedis</taxon>
        <taxon>Blastocladiomycota</taxon>
        <taxon>Blastocladiomycetes</taxon>
        <taxon>Blastocladiales</taxon>
        <taxon>Blastocladiaceae</taxon>
        <taxon>Allomyces</taxon>
    </lineage>
</organism>
<accession>A0A0L0S6M2</accession>
<dbReference type="GO" id="GO:0016020">
    <property type="term" value="C:membrane"/>
    <property type="evidence" value="ECO:0007669"/>
    <property type="project" value="TreeGrafter"/>
</dbReference>
<evidence type="ECO:0000313" key="2">
    <source>
        <dbReference type="EMBL" id="KNE57984.1"/>
    </source>
</evidence>
<feature type="transmembrane region" description="Helical" evidence="1">
    <location>
        <begin position="123"/>
        <end position="143"/>
    </location>
</feature>
<feature type="transmembrane region" description="Helical" evidence="1">
    <location>
        <begin position="43"/>
        <end position="65"/>
    </location>
</feature>
<dbReference type="VEuPathDB" id="FungiDB:AMAG_04816"/>